<dbReference type="Proteomes" id="UP000193675">
    <property type="component" value="Unassembled WGS sequence"/>
</dbReference>
<reference evidence="1 3" key="1">
    <citation type="submission" date="2017-04" db="EMBL/GenBank/DDBJ databases">
        <title>Presence of VIM-2 positive Pseudomonas species in chickens and their surrounding environment.</title>
        <authorList>
            <person name="Zhang R."/>
        </authorList>
    </citation>
    <scope>NUCLEOTIDE SEQUENCE [LARGE SCALE GENOMIC DNA]</scope>
    <source>
        <strain evidence="1 3">DZ-C18</strain>
    </source>
</reference>
<gene>
    <name evidence="1" type="ORF">B7H17_24885</name>
    <name evidence="2" type="ORF">ID616_30175</name>
</gene>
<proteinExistence type="predicted"/>
<dbReference type="EMBL" id="CP061724">
    <property type="protein sequence ID" value="QOD01492.1"/>
    <property type="molecule type" value="Genomic_DNA"/>
</dbReference>
<keyword evidence="2" id="KW-0614">Plasmid</keyword>
<dbReference type="Proteomes" id="UP000516786">
    <property type="component" value="Plasmid pZXPA-20-602k"/>
</dbReference>
<dbReference type="OrthoDB" id="9154297at2"/>
<evidence type="ECO:0000313" key="4">
    <source>
        <dbReference type="Proteomes" id="UP000516786"/>
    </source>
</evidence>
<name>A0A1X0ZWV8_PSEPU</name>
<protein>
    <recommendedName>
        <fullName evidence="5">Quorum threshold expression element, QteE</fullName>
    </recommendedName>
</protein>
<dbReference type="InterPro" id="IPR046054">
    <property type="entry name" value="DUF6012"/>
</dbReference>
<organism evidence="1 3">
    <name type="scientific">Pseudomonas putida</name>
    <name type="common">Arthrobacter siderocapsulatus</name>
    <dbReference type="NCBI Taxonomy" id="303"/>
    <lineage>
        <taxon>Bacteria</taxon>
        <taxon>Pseudomonadati</taxon>
        <taxon>Pseudomonadota</taxon>
        <taxon>Gammaproteobacteria</taxon>
        <taxon>Pseudomonadales</taxon>
        <taxon>Pseudomonadaceae</taxon>
        <taxon>Pseudomonas</taxon>
    </lineage>
</organism>
<accession>A0A1X0ZWV8</accession>
<dbReference type="EMBL" id="NBWC01000049">
    <property type="protein sequence ID" value="ORL58768.1"/>
    <property type="molecule type" value="Genomic_DNA"/>
</dbReference>
<geneLocation type="plasmid" evidence="2 4">
    <name>pZXPA-20-602k</name>
</geneLocation>
<dbReference type="RefSeq" id="WP_084851700.1">
    <property type="nucleotide sequence ID" value="NZ_CP061724.1"/>
</dbReference>
<sequence length="196" mass="22777">MGLIHLTPHFIVPQSVKALDLVDVSCTELDLSLQNGIDLTVRRPWPNKDYRVACRKQGQKAILGFLVERESIPENFTVVTRWSLHRDRILTHTVRYSLVDRDYDFVSDLMSMWSSIGDNVYRSRWPDVPEYGSPAASQPRMHLDLDQERKGIYRDLRDDEGRLCGREETVYVPTLELGRLDHYCRADRLPDRASAF</sequence>
<reference evidence="2 4" key="2">
    <citation type="submission" date="2020-09" db="EMBL/GenBank/DDBJ databases">
        <title>Co-existence of a novel multidrug-resistance efflux pump with carbapenem resistance gene blaVIM-2 in one megaplasmid in Pseudomonas putida.</title>
        <authorList>
            <person name="Peng K."/>
            <person name="Li R."/>
        </authorList>
    </citation>
    <scope>NUCLEOTIDE SEQUENCE [LARGE SCALE GENOMIC DNA]</scope>
    <source>
        <strain evidence="2 4">ZXPA-20</strain>
        <plasmid evidence="2 4">pZXPA-20-602k</plasmid>
    </source>
</reference>
<evidence type="ECO:0008006" key="5">
    <source>
        <dbReference type="Google" id="ProtNLM"/>
    </source>
</evidence>
<dbReference type="Pfam" id="PF19475">
    <property type="entry name" value="DUF6012"/>
    <property type="match status" value="1"/>
</dbReference>
<dbReference type="AlphaFoldDB" id="A0A1X0ZWV8"/>
<evidence type="ECO:0000313" key="2">
    <source>
        <dbReference type="EMBL" id="QOD01492.1"/>
    </source>
</evidence>
<evidence type="ECO:0000313" key="3">
    <source>
        <dbReference type="Proteomes" id="UP000193675"/>
    </source>
</evidence>
<evidence type="ECO:0000313" key="1">
    <source>
        <dbReference type="EMBL" id="ORL58768.1"/>
    </source>
</evidence>